<evidence type="ECO:0000256" key="5">
    <source>
        <dbReference type="ARBA" id="ARBA00022801"/>
    </source>
</evidence>
<evidence type="ECO:0000313" key="8">
    <source>
        <dbReference type="EMBL" id="CAB3783710.1"/>
    </source>
</evidence>
<evidence type="ECO:0000256" key="6">
    <source>
        <dbReference type="ARBA" id="ARBA00022837"/>
    </source>
</evidence>
<evidence type="ECO:0000256" key="4">
    <source>
        <dbReference type="ARBA" id="ARBA00022729"/>
    </source>
</evidence>
<protein>
    <submittedName>
        <fullName evidence="8">Mono(2-hydroxyethyl) terephthalate hydrolase</fullName>
        <ecNumber evidence="8">3.1.1.102</ecNumber>
    </submittedName>
</protein>
<dbReference type="PANTHER" id="PTHR33938">
    <property type="entry name" value="FERULOYL ESTERASE B-RELATED"/>
    <property type="match status" value="1"/>
</dbReference>
<evidence type="ECO:0000256" key="7">
    <source>
        <dbReference type="ARBA" id="ARBA00023157"/>
    </source>
</evidence>
<dbReference type="InterPro" id="IPR029058">
    <property type="entry name" value="AB_hydrolase_fold"/>
</dbReference>
<dbReference type="GO" id="GO:0046872">
    <property type="term" value="F:metal ion binding"/>
    <property type="evidence" value="ECO:0007669"/>
    <property type="project" value="UniProtKB-KW"/>
</dbReference>
<dbReference type="SUPFAM" id="SSF53474">
    <property type="entry name" value="alpha/beta-Hydrolases"/>
    <property type="match status" value="1"/>
</dbReference>
<evidence type="ECO:0000256" key="2">
    <source>
        <dbReference type="ARBA" id="ARBA00022487"/>
    </source>
</evidence>
<keyword evidence="3" id="KW-0479">Metal-binding</keyword>
<dbReference type="Pfam" id="PF07519">
    <property type="entry name" value="Tannase"/>
    <property type="match status" value="1"/>
</dbReference>
<keyword evidence="7" id="KW-1015">Disulfide bond</keyword>
<proteinExistence type="inferred from homology"/>
<reference evidence="8 9" key="1">
    <citation type="submission" date="2020-04" db="EMBL/GenBank/DDBJ databases">
        <authorList>
            <person name="De Canck E."/>
        </authorList>
    </citation>
    <scope>NUCLEOTIDE SEQUENCE [LARGE SCALE GENOMIC DNA]</scope>
    <source>
        <strain evidence="8 9">LMG 28138</strain>
    </source>
</reference>
<accession>A0A6S7B2U3</accession>
<dbReference type="EC" id="3.1.1.102" evidence="8"/>
<dbReference type="AlphaFoldDB" id="A0A6S7B2U3"/>
<keyword evidence="4" id="KW-0732">Signal</keyword>
<dbReference type="InterPro" id="IPR011118">
    <property type="entry name" value="Tannase/feruloyl_esterase"/>
</dbReference>
<name>A0A6S7B2U3_9BURK</name>
<comment type="similarity">
    <text evidence="1">Belongs to the tannase family.</text>
</comment>
<keyword evidence="5 8" id="KW-0378">Hydrolase</keyword>
<keyword evidence="6" id="KW-0106">Calcium</keyword>
<keyword evidence="9" id="KW-1185">Reference proteome</keyword>
<keyword evidence="2" id="KW-0719">Serine esterase</keyword>
<evidence type="ECO:0000313" key="9">
    <source>
        <dbReference type="Proteomes" id="UP000494115"/>
    </source>
</evidence>
<evidence type="ECO:0000256" key="3">
    <source>
        <dbReference type="ARBA" id="ARBA00022723"/>
    </source>
</evidence>
<dbReference type="GO" id="GO:0052689">
    <property type="term" value="F:carboxylic ester hydrolase activity"/>
    <property type="evidence" value="ECO:0007669"/>
    <property type="project" value="UniProtKB-KW"/>
</dbReference>
<sequence length="588" mass="62452">MIHSRRFQRPLLSVLTYLSWAFVPCAALLPGCRSVPSGPVLAQCEAFEGRSLPPGDIGLPTRGALIEDATMISTTARGNNDGEYCRITGAIRAVRTDTPDIRFEVNLPSHWNGRALQMGGGGYNGEVQRGTGGVNYAAGRAPLAEGYATFGSDSGHVGNAARADFALSDEAVANFGFEHIKKTHDVALALIRLGYGRGPLKTYFVGGSTGGREGYTAIERFPGDYDGVIANAPAINFSGVRLNGLEIGRRIYRKSDGFLPPDKQKLVHARVLAECDALDGAKDGIVSNVEACRAREAQTIASLRCGPDVSASDTHQGNDASVPDIPLSSGTRWAAASAKSPGTAPQARCLSDAQIATMKSLRDGLSLPYPLAYGVMQYPGYNVFEGADLSGMLGLGASPLPSSPPTFAANGYLFTQGDAYFKYFVARDKMASGIDFDPSEPGRYRQRLIDLSSTVGAMNPDVSTFIARGGKLITLQGLADEVVSPNQTIAFYRTLVSRYGQATVDSFMRLYMVPGYQHGNGVFIPSWDALNALDAWVSQGAAPGALVAIDIAPATNGRSRPLCVYPAFPRYRGKGDVNVAASFECSTL</sequence>
<dbReference type="PANTHER" id="PTHR33938:SF15">
    <property type="entry name" value="FERULOYL ESTERASE B-RELATED"/>
    <property type="match status" value="1"/>
</dbReference>
<evidence type="ECO:0000256" key="1">
    <source>
        <dbReference type="ARBA" id="ARBA00006249"/>
    </source>
</evidence>
<organism evidence="8 9">
    <name type="scientific">Pararobbsia alpina</name>
    <dbReference type="NCBI Taxonomy" id="621374"/>
    <lineage>
        <taxon>Bacteria</taxon>
        <taxon>Pseudomonadati</taxon>
        <taxon>Pseudomonadota</taxon>
        <taxon>Betaproteobacteria</taxon>
        <taxon>Burkholderiales</taxon>
        <taxon>Burkholderiaceae</taxon>
        <taxon>Pararobbsia</taxon>
    </lineage>
</organism>
<dbReference type="EMBL" id="CADIKM010000005">
    <property type="protein sequence ID" value="CAB3783710.1"/>
    <property type="molecule type" value="Genomic_DNA"/>
</dbReference>
<gene>
    <name evidence="8" type="ORF">LMG28138_01694</name>
</gene>
<dbReference type="Proteomes" id="UP000494115">
    <property type="component" value="Unassembled WGS sequence"/>
</dbReference>